<evidence type="ECO:0000256" key="1">
    <source>
        <dbReference type="SAM" id="MobiDB-lite"/>
    </source>
</evidence>
<accession>A0A3N4WJF3</accession>
<protein>
    <submittedName>
        <fullName evidence="3">Uncharacterized protein DUF2846</fullName>
    </submittedName>
</protein>
<feature type="compositionally biased region" description="Polar residues" evidence="1">
    <location>
        <begin position="171"/>
        <end position="183"/>
    </location>
</feature>
<keyword evidence="4" id="KW-1185">Reference proteome</keyword>
<keyword evidence="2" id="KW-0732">Signal</keyword>
<evidence type="ECO:0000313" key="3">
    <source>
        <dbReference type="EMBL" id="RPE86070.1"/>
    </source>
</evidence>
<dbReference type="OrthoDB" id="7375569at2"/>
<feature type="chain" id="PRO_5017980646" evidence="2">
    <location>
        <begin position="23"/>
        <end position="227"/>
    </location>
</feature>
<feature type="region of interest" description="Disordered" evidence="1">
    <location>
        <begin position="152"/>
        <end position="183"/>
    </location>
</feature>
<dbReference type="AlphaFoldDB" id="A0A3N4WJF3"/>
<dbReference type="Proteomes" id="UP000281691">
    <property type="component" value="Unassembled WGS sequence"/>
</dbReference>
<proteinExistence type="predicted"/>
<dbReference type="RefSeq" id="WP_124210629.1">
    <property type="nucleotide sequence ID" value="NZ_CP016615.1"/>
</dbReference>
<dbReference type="EMBL" id="RKQP01000001">
    <property type="protein sequence ID" value="RPE86070.1"/>
    <property type="molecule type" value="Genomic_DNA"/>
</dbReference>
<sequence length="227" mass="25033">MKKLLIGLLALVLVGCAGGTKAPRQQDYVAKMFNVPSDGTSNLYIYRNEILGGDVGMDIYIDEKRIARTGPQTYILVNLPAGKHRIEGFAGRKPSVLTVNLLPNSLKFIWQEVKIDLLFAENKLQEVSDDIGKKGVLESQLLESSYQLPKNKATTTVKNANPKSNHRHSSTPKANKIQKSASVNQPIKTAKKRKIYYSSGCPCGYGYCYGPRGGRYCITSGGNKSYR</sequence>
<gene>
    <name evidence="3" type="ORF">EDC46_0461</name>
</gene>
<organism evidence="3 4">
    <name type="scientific">Vespertiliibacter pulmonis</name>
    <dbReference type="NCBI Taxonomy" id="1443036"/>
    <lineage>
        <taxon>Bacteria</taxon>
        <taxon>Pseudomonadati</taxon>
        <taxon>Pseudomonadota</taxon>
        <taxon>Gammaproteobacteria</taxon>
        <taxon>Pasteurellales</taxon>
        <taxon>Pasteurellaceae</taxon>
        <taxon>Vespertiliibacter</taxon>
    </lineage>
</organism>
<evidence type="ECO:0000256" key="2">
    <source>
        <dbReference type="SAM" id="SignalP"/>
    </source>
</evidence>
<feature type="compositionally biased region" description="Polar residues" evidence="1">
    <location>
        <begin position="152"/>
        <end position="163"/>
    </location>
</feature>
<reference evidence="3 4" key="1">
    <citation type="submission" date="2018-11" db="EMBL/GenBank/DDBJ databases">
        <title>Genomic Encyclopedia of Type Strains, Phase IV (KMG-IV): sequencing the most valuable type-strain genomes for metagenomic binning, comparative biology and taxonomic classification.</title>
        <authorList>
            <person name="Goeker M."/>
        </authorList>
    </citation>
    <scope>NUCLEOTIDE SEQUENCE [LARGE SCALE GENOMIC DNA]</scope>
    <source>
        <strain evidence="3 4">DSM 27238</strain>
    </source>
</reference>
<feature type="signal peptide" evidence="2">
    <location>
        <begin position="1"/>
        <end position="22"/>
    </location>
</feature>
<dbReference type="PROSITE" id="PS51257">
    <property type="entry name" value="PROKAR_LIPOPROTEIN"/>
    <property type="match status" value="1"/>
</dbReference>
<evidence type="ECO:0000313" key="4">
    <source>
        <dbReference type="Proteomes" id="UP000281691"/>
    </source>
</evidence>
<name>A0A3N4WJF3_9PAST</name>
<comment type="caution">
    <text evidence="3">The sequence shown here is derived from an EMBL/GenBank/DDBJ whole genome shotgun (WGS) entry which is preliminary data.</text>
</comment>